<feature type="chain" id="PRO_5020306226" description="Peptidase M64" evidence="1">
    <location>
        <begin position="26"/>
        <end position="502"/>
    </location>
</feature>
<keyword evidence="3" id="KW-1185">Reference proteome</keyword>
<reference evidence="2 3" key="1">
    <citation type="submission" date="2017-04" db="EMBL/GenBank/DDBJ databases">
        <title>Draft genome sequence of Zooshikella ganghwensis VG4 isolated from Red Sea sediments.</title>
        <authorList>
            <person name="Rehman Z."/>
            <person name="Alam I."/>
            <person name="Kamau A."/>
            <person name="Bajic V."/>
            <person name="Leiknes T."/>
        </authorList>
    </citation>
    <scope>NUCLEOTIDE SEQUENCE [LARGE SCALE GENOMIC DNA]</scope>
    <source>
        <strain evidence="2 3">VG4</strain>
    </source>
</reference>
<gene>
    <name evidence="2" type="ORF">B9G39_00065</name>
</gene>
<name>A0A4P9VHW6_9GAMM</name>
<evidence type="ECO:0000313" key="2">
    <source>
        <dbReference type="EMBL" id="RDH41964.1"/>
    </source>
</evidence>
<proteinExistence type="predicted"/>
<dbReference type="InterPro" id="IPR024079">
    <property type="entry name" value="MetalloPept_cat_dom_sf"/>
</dbReference>
<organism evidence="2 3">
    <name type="scientific">Zooshikella ganghwensis</name>
    <dbReference type="NCBI Taxonomy" id="202772"/>
    <lineage>
        <taxon>Bacteria</taxon>
        <taxon>Pseudomonadati</taxon>
        <taxon>Pseudomonadota</taxon>
        <taxon>Gammaproteobacteria</taxon>
        <taxon>Oceanospirillales</taxon>
        <taxon>Zooshikellaceae</taxon>
        <taxon>Zooshikella</taxon>
    </lineage>
</organism>
<sequence length="502" mass="55845">MVIMKSTRFVISCLTILSIAFTATANEFVVKLNPYSSKTTTTSFKTNKSLVYFSSLVEKQSQPVNITDNLAVIGLSSTGEPLFTDFVQNPLIIRAESFSPITGFIESSERITKASASLIINNAPLSTKTFLIFFPEYINKKWTWSLLGEYPAQRTSSVSEPTQSSSVTKIIDHGPSDNRVDIVFVAEGYTSSEISRFKDDLKPITSGFFAESPIDNYQKSFNVWAVESISTESGAGYSYPKNTQFRSYFNCYNIVRLLCVDTQRVKSYVSERLPSVARDLIIVVVNSTEYGGSGGSVATMSLHDSAVDLALHEAGHTFGLLADEYDYGSCNAGPTSEANVTYYPSGNKWSHWMGVDKAVDVFEGAKYCQRGMYRPTTNSLMRSLGRPFQSVNSEQLIRRVYDYVSPIDSITPANSTVELYRNQKQTFSVNLLQPNNPTVEAHWLLNDQEIGNSSQLTLVANDYNPGEYTLTVQVQDVTSQVIKDTDNKLQDSVSWTVTVYPY</sequence>
<dbReference type="Pfam" id="PF09471">
    <property type="entry name" value="Peptidase_M64"/>
    <property type="match status" value="1"/>
</dbReference>
<evidence type="ECO:0000256" key="1">
    <source>
        <dbReference type="SAM" id="SignalP"/>
    </source>
</evidence>
<comment type="caution">
    <text evidence="2">The sequence shown here is derived from an EMBL/GenBank/DDBJ whole genome shotgun (WGS) entry which is preliminary data.</text>
</comment>
<evidence type="ECO:0000313" key="3">
    <source>
        <dbReference type="Proteomes" id="UP000257039"/>
    </source>
</evidence>
<accession>A0A4P9VHW6</accession>
<feature type="signal peptide" evidence="1">
    <location>
        <begin position="1"/>
        <end position="25"/>
    </location>
</feature>
<dbReference type="Proteomes" id="UP000257039">
    <property type="component" value="Unassembled WGS sequence"/>
</dbReference>
<dbReference type="InterPro" id="IPR019026">
    <property type="entry name" value="Peptidase_M64_IgA"/>
</dbReference>
<evidence type="ECO:0008006" key="4">
    <source>
        <dbReference type="Google" id="ProtNLM"/>
    </source>
</evidence>
<dbReference type="GO" id="GO:0008237">
    <property type="term" value="F:metallopeptidase activity"/>
    <property type="evidence" value="ECO:0007669"/>
    <property type="project" value="InterPro"/>
</dbReference>
<keyword evidence="1" id="KW-0732">Signal</keyword>
<dbReference type="Gene3D" id="3.40.390.10">
    <property type="entry name" value="Collagenase (Catalytic Domain)"/>
    <property type="match status" value="1"/>
</dbReference>
<protein>
    <recommendedName>
        <fullName evidence="4">Peptidase M64</fullName>
    </recommendedName>
</protein>
<dbReference type="AlphaFoldDB" id="A0A4P9VHW6"/>
<dbReference type="EMBL" id="NDXW01000001">
    <property type="protein sequence ID" value="RDH41964.1"/>
    <property type="molecule type" value="Genomic_DNA"/>
</dbReference>